<evidence type="ECO:0000313" key="3">
    <source>
        <dbReference type="EMBL" id="MEP0949720.1"/>
    </source>
</evidence>
<name>A0ABV0KAB2_9CYAN</name>
<comment type="caution">
    <text evidence="3">The sequence shown here is derived from an EMBL/GenBank/DDBJ whole genome shotgun (WGS) entry which is preliminary data.</text>
</comment>
<keyword evidence="2" id="KW-0812">Transmembrane</keyword>
<feature type="transmembrane region" description="Helical" evidence="2">
    <location>
        <begin position="56"/>
        <end position="77"/>
    </location>
</feature>
<organism evidence="3 4">
    <name type="scientific">Leptolyngbya subtilissima DQ-A4</name>
    <dbReference type="NCBI Taxonomy" id="2933933"/>
    <lineage>
        <taxon>Bacteria</taxon>
        <taxon>Bacillati</taxon>
        <taxon>Cyanobacteriota</taxon>
        <taxon>Cyanophyceae</taxon>
        <taxon>Leptolyngbyales</taxon>
        <taxon>Leptolyngbyaceae</taxon>
        <taxon>Leptolyngbya group</taxon>
        <taxon>Leptolyngbya</taxon>
    </lineage>
</organism>
<feature type="region of interest" description="Disordered" evidence="1">
    <location>
        <begin position="1"/>
        <end position="22"/>
    </location>
</feature>
<feature type="transmembrane region" description="Helical" evidence="2">
    <location>
        <begin position="33"/>
        <end position="50"/>
    </location>
</feature>
<dbReference type="RefSeq" id="WP_190707927.1">
    <property type="nucleotide sequence ID" value="NZ_JAMPKX010000014.1"/>
</dbReference>
<evidence type="ECO:0000256" key="2">
    <source>
        <dbReference type="SAM" id="Phobius"/>
    </source>
</evidence>
<dbReference type="Proteomes" id="UP001482513">
    <property type="component" value="Unassembled WGS sequence"/>
</dbReference>
<dbReference type="EMBL" id="JAMPKX010000014">
    <property type="protein sequence ID" value="MEP0949720.1"/>
    <property type="molecule type" value="Genomic_DNA"/>
</dbReference>
<evidence type="ECO:0000313" key="4">
    <source>
        <dbReference type="Proteomes" id="UP001482513"/>
    </source>
</evidence>
<keyword evidence="4" id="KW-1185">Reference proteome</keyword>
<accession>A0ABV0KAB2</accession>
<keyword evidence="2" id="KW-0472">Membrane</keyword>
<protein>
    <submittedName>
        <fullName evidence="3">Uncharacterized protein</fullName>
    </submittedName>
</protein>
<gene>
    <name evidence="3" type="ORF">NC992_22775</name>
</gene>
<evidence type="ECO:0000256" key="1">
    <source>
        <dbReference type="SAM" id="MobiDB-lite"/>
    </source>
</evidence>
<keyword evidence="2" id="KW-1133">Transmembrane helix</keyword>
<proteinExistence type="predicted"/>
<sequence>MSDSDNTKKNEDAAKKAADSADMKRKKAELTKSWSAGVIGMGFLWPWEVVSRPKRSLLLLLGFFASLVAMSSLFIAAKAALFAEGGEVTPSLSTLLDPSDFGAAVGTATRNTVEDATTLLTGKDGEQRPITQLDGE</sequence>
<reference evidence="3 4" key="1">
    <citation type="submission" date="2022-04" db="EMBL/GenBank/DDBJ databases">
        <title>Positive selection, recombination, and allopatry shape intraspecific diversity of widespread and dominant cyanobacteria.</title>
        <authorList>
            <person name="Wei J."/>
            <person name="Shu W."/>
            <person name="Hu C."/>
        </authorList>
    </citation>
    <scope>NUCLEOTIDE SEQUENCE [LARGE SCALE GENOMIC DNA]</scope>
    <source>
        <strain evidence="3 4">DQ-A4</strain>
    </source>
</reference>